<dbReference type="InterPro" id="IPR016035">
    <property type="entry name" value="Acyl_Trfase/lysoPLipase"/>
</dbReference>
<dbReference type="AlphaFoldDB" id="A0A914BLJ9"/>
<dbReference type="Gene3D" id="3.40.1090.10">
    <property type="entry name" value="Cytosolic phospholipase A2 catalytic domain"/>
    <property type="match status" value="1"/>
</dbReference>
<dbReference type="RefSeq" id="XP_038076984.1">
    <property type="nucleotide sequence ID" value="XM_038221056.1"/>
</dbReference>
<organism evidence="4 5">
    <name type="scientific">Patiria miniata</name>
    <name type="common">Bat star</name>
    <name type="synonym">Asterina miniata</name>
    <dbReference type="NCBI Taxonomy" id="46514"/>
    <lineage>
        <taxon>Eukaryota</taxon>
        <taxon>Metazoa</taxon>
        <taxon>Echinodermata</taxon>
        <taxon>Eleutherozoa</taxon>
        <taxon>Asterozoa</taxon>
        <taxon>Asteroidea</taxon>
        <taxon>Valvatacea</taxon>
        <taxon>Valvatida</taxon>
        <taxon>Asterinidae</taxon>
        <taxon>Patiria</taxon>
    </lineage>
</organism>
<evidence type="ECO:0000256" key="1">
    <source>
        <dbReference type="ARBA" id="ARBA00023098"/>
    </source>
</evidence>
<reference evidence="4" key="1">
    <citation type="submission" date="2022-11" db="UniProtKB">
        <authorList>
            <consortium name="EnsemblMetazoa"/>
        </authorList>
    </citation>
    <scope>IDENTIFICATION</scope>
</reference>
<evidence type="ECO:0000313" key="5">
    <source>
        <dbReference type="Proteomes" id="UP000887568"/>
    </source>
</evidence>
<keyword evidence="1" id="KW-0443">Lipid metabolism</keyword>
<dbReference type="OrthoDB" id="6160241at2759"/>
<evidence type="ECO:0000259" key="3">
    <source>
        <dbReference type="PROSITE" id="PS51635"/>
    </source>
</evidence>
<dbReference type="PANTHER" id="PTHR46394:SF1">
    <property type="entry name" value="PNPLA DOMAIN-CONTAINING PROTEIN"/>
    <property type="match status" value="1"/>
</dbReference>
<dbReference type="InterPro" id="IPR002641">
    <property type="entry name" value="PNPLA_dom"/>
</dbReference>
<protein>
    <recommendedName>
        <fullName evidence="3">PNPLA domain-containing protein</fullName>
    </recommendedName>
</protein>
<dbReference type="PANTHER" id="PTHR46394">
    <property type="entry name" value="ANNEXIN"/>
    <property type="match status" value="1"/>
</dbReference>
<keyword evidence="5" id="KW-1185">Reference proteome</keyword>
<dbReference type="InterPro" id="IPR052580">
    <property type="entry name" value="Lipid_Hydrolase"/>
</dbReference>
<dbReference type="Proteomes" id="UP000887568">
    <property type="component" value="Unplaced"/>
</dbReference>
<evidence type="ECO:0000313" key="4">
    <source>
        <dbReference type="EnsemblMetazoa" id="XP_038076984.1"/>
    </source>
</evidence>
<evidence type="ECO:0000256" key="2">
    <source>
        <dbReference type="PROSITE-ProRule" id="PRU01161"/>
    </source>
</evidence>
<sequence length="123" mass="13181">MSTLGVKSPTRLKSPVAYSSVAASSELLTVRQKDEFVGYDFCFDTIVFEGGGNKGLAATGAIRVLEELGYWGNIKRFAGASAGSMVAALASVGYNSYDIETFLRGDITKVFLARQAWLHGFSP</sequence>
<dbReference type="PROSITE" id="PS51635">
    <property type="entry name" value="PNPLA"/>
    <property type="match status" value="1"/>
</dbReference>
<dbReference type="GeneID" id="119744871"/>
<dbReference type="EnsemblMetazoa" id="XM_038221056.1">
    <property type="protein sequence ID" value="XP_038076984.1"/>
    <property type="gene ID" value="LOC119744871"/>
</dbReference>
<accession>A0A914BLJ9</accession>
<feature type="short sequence motif" description="GXSXG" evidence="2">
    <location>
        <begin position="79"/>
        <end position="83"/>
    </location>
</feature>
<comment type="caution">
    <text evidence="2">Lacks conserved residue(s) required for the propagation of feature annotation.</text>
</comment>
<feature type="short sequence motif" description="GXGXXG" evidence="2">
    <location>
        <begin position="50"/>
        <end position="55"/>
    </location>
</feature>
<dbReference type="Pfam" id="PF01734">
    <property type="entry name" value="Patatin"/>
    <property type="match status" value="1"/>
</dbReference>
<dbReference type="GO" id="GO:0006629">
    <property type="term" value="P:lipid metabolic process"/>
    <property type="evidence" value="ECO:0007669"/>
    <property type="project" value="UniProtKB-KW"/>
</dbReference>
<feature type="domain" description="PNPLA" evidence="3">
    <location>
        <begin position="46"/>
        <end position="123"/>
    </location>
</feature>
<dbReference type="SUPFAM" id="SSF52151">
    <property type="entry name" value="FabD/lysophospholipase-like"/>
    <property type="match status" value="1"/>
</dbReference>
<proteinExistence type="predicted"/>
<name>A0A914BLJ9_PATMI</name>